<dbReference type="EMBL" id="JAUSQM010000001">
    <property type="protein sequence ID" value="MDP9823985.1"/>
    <property type="molecule type" value="Genomic_DNA"/>
</dbReference>
<dbReference type="Gene3D" id="3.40.50.12370">
    <property type="match status" value="1"/>
</dbReference>
<comment type="similarity">
    <text evidence="1">Belongs to the universal stress protein A family.</text>
</comment>
<evidence type="ECO:0000313" key="3">
    <source>
        <dbReference type="EMBL" id="MDP9823985.1"/>
    </source>
</evidence>
<dbReference type="InterPro" id="IPR006015">
    <property type="entry name" value="Universal_stress_UspA"/>
</dbReference>
<proteinExistence type="inferred from homology"/>
<dbReference type="CDD" id="cd00293">
    <property type="entry name" value="USP-like"/>
    <property type="match status" value="1"/>
</dbReference>
<dbReference type="PRINTS" id="PR01438">
    <property type="entry name" value="UNVRSLSTRESS"/>
</dbReference>
<dbReference type="PANTHER" id="PTHR46268:SF6">
    <property type="entry name" value="UNIVERSAL STRESS PROTEIN UP12"/>
    <property type="match status" value="1"/>
</dbReference>
<dbReference type="PANTHER" id="PTHR46268">
    <property type="entry name" value="STRESS RESPONSE PROTEIN NHAX"/>
    <property type="match status" value="1"/>
</dbReference>
<dbReference type="Pfam" id="PF00582">
    <property type="entry name" value="Usp"/>
    <property type="match status" value="1"/>
</dbReference>
<evidence type="ECO:0000313" key="4">
    <source>
        <dbReference type="Proteomes" id="UP001240447"/>
    </source>
</evidence>
<organism evidence="3 4">
    <name type="scientific">Nocardioides massiliensis</name>
    <dbReference type="NCBI Taxonomy" id="1325935"/>
    <lineage>
        <taxon>Bacteria</taxon>
        <taxon>Bacillati</taxon>
        <taxon>Actinomycetota</taxon>
        <taxon>Actinomycetes</taxon>
        <taxon>Propionibacteriales</taxon>
        <taxon>Nocardioidaceae</taxon>
        <taxon>Nocardioides</taxon>
    </lineage>
</organism>
<dbReference type="InterPro" id="IPR006016">
    <property type="entry name" value="UspA"/>
</dbReference>
<reference evidence="3 4" key="1">
    <citation type="submission" date="2023-07" db="EMBL/GenBank/DDBJ databases">
        <title>Sequencing the genomes of 1000 actinobacteria strains.</title>
        <authorList>
            <person name="Klenk H.-P."/>
        </authorList>
    </citation>
    <scope>NUCLEOTIDE SEQUENCE [LARGE SCALE GENOMIC DNA]</scope>
    <source>
        <strain evidence="3 4">GD13</strain>
    </source>
</reference>
<dbReference type="Proteomes" id="UP001240447">
    <property type="component" value="Unassembled WGS sequence"/>
</dbReference>
<name>A0ABT9NVY2_9ACTN</name>
<sequence>MVSRIIVGVDGSETAAAAARKAAGLAAATGAELDVAVAYGKLEVERIDAGGEEFFFSNENEAQTLATEVARTLRGEFDGLTVNPRAIGGKPAEALVDAARDHGADLIVVGNKRVQGLARVLGSIAADVARHADCDVYIAHTH</sequence>
<evidence type="ECO:0000256" key="1">
    <source>
        <dbReference type="ARBA" id="ARBA00008791"/>
    </source>
</evidence>
<feature type="domain" description="UspA" evidence="2">
    <location>
        <begin position="1"/>
        <end position="139"/>
    </location>
</feature>
<keyword evidence="4" id="KW-1185">Reference proteome</keyword>
<dbReference type="RefSeq" id="WP_068117958.1">
    <property type="nucleotide sequence ID" value="NZ_CCXJ01000113.1"/>
</dbReference>
<protein>
    <submittedName>
        <fullName evidence="3">Nucleotide-binding universal stress UspA family protein</fullName>
    </submittedName>
</protein>
<comment type="caution">
    <text evidence="3">The sequence shown here is derived from an EMBL/GenBank/DDBJ whole genome shotgun (WGS) entry which is preliminary data.</text>
</comment>
<accession>A0ABT9NVY2</accession>
<gene>
    <name evidence="3" type="ORF">J2S59_003794</name>
</gene>
<evidence type="ECO:0000259" key="2">
    <source>
        <dbReference type="Pfam" id="PF00582"/>
    </source>
</evidence>
<dbReference type="SUPFAM" id="SSF52402">
    <property type="entry name" value="Adenine nucleotide alpha hydrolases-like"/>
    <property type="match status" value="1"/>
</dbReference>